<proteinExistence type="predicted"/>
<keyword evidence="2" id="KW-1185">Reference proteome</keyword>
<name>A0A7R8UVT3_HERIL</name>
<accession>A0A7R8UVT3</accession>
<dbReference type="EMBL" id="LR899012">
    <property type="protein sequence ID" value="CAD7088050.1"/>
    <property type="molecule type" value="Genomic_DNA"/>
</dbReference>
<organism evidence="1 2">
    <name type="scientific">Hermetia illucens</name>
    <name type="common">Black soldier fly</name>
    <dbReference type="NCBI Taxonomy" id="343691"/>
    <lineage>
        <taxon>Eukaryota</taxon>
        <taxon>Metazoa</taxon>
        <taxon>Ecdysozoa</taxon>
        <taxon>Arthropoda</taxon>
        <taxon>Hexapoda</taxon>
        <taxon>Insecta</taxon>
        <taxon>Pterygota</taxon>
        <taxon>Neoptera</taxon>
        <taxon>Endopterygota</taxon>
        <taxon>Diptera</taxon>
        <taxon>Brachycera</taxon>
        <taxon>Stratiomyomorpha</taxon>
        <taxon>Stratiomyidae</taxon>
        <taxon>Hermetiinae</taxon>
        <taxon>Hermetia</taxon>
    </lineage>
</organism>
<protein>
    <submittedName>
        <fullName evidence="1">Uncharacterized protein</fullName>
    </submittedName>
</protein>
<dbReference type="InParanoid" id="A0A7R8UVT3"/>
<evidence type="ECO:0000313" key="2">
    <source>
        <dbReference type="Proteomes" id="UP000594454"/>
    </source>
</evidence>
<gene>
    <name evidence="1" type="ORF">HERILL_LOCUS10708</name>
</gene>
<dbReference type="AlphaFoldDB" id="A0A7R8UVT3"/>
<sequence length="87" mass="10076">MYIIILSTPFDYKLLFFGTKKLIPVTWDSDSDCILVQRIQNHTKSLSWKQINACFYQLSLSSAVKDDFGKNPFFHAKELEVPSKNKS</sequence>
<evidence type="ECO:0000313" key="1">
    <source>
        <dbReference type="EMBL" id="CAD7088050.1"/>
    </source>
</evidence>
<dbReference type="Proteomes" id="UP000594454">
    <property type="component" value="Chromosome 4"/>
</dbReference>
<reference evidence="1 2" key="1">
    <citation type="submission" date="2020-11" db="EMBL/GenBank/DDBJ databases">
        <authorList>
            <person name="Wallbank WR R."/>
            <person name="Pardo Diaz C."/>
            <person name="Kozak K."/>
            <person name="Martin S."/>
            <person name="Jiggins C."/>
            <person name="Moest M."/>
            <person name="Warren A I."/>
            <person name="Generalovic N T."/>
            <person name="Byers J.R.P. K."/>
            <person name="Montejo-Kovacevich G."/>
            <person name="Yen C E."/>
        </authorList>
    </citation>
    <scope>NUCLEOTIDE SEQUENCE [LARGE SCALE GENOMIC DNA]</scope>
</reference>